<gene>
    <name evidence="2" type="ORF">BCR35DRAFT_299842</name>
</gene>
<evidence type="ECO:0000313" key="3">
    <source>
        <dbReference type="Proteomes" id="UP000193467"/>
    </source>
</evidence>
<accession>A0A1Y2G3B6</accession>
<feature type="compositionally biased region" description="Low complexity" evidence="1">
    <location>
        <begin position="138"/>
        <end position="159"/>
    </location>
</feature>
<protein>
    <submittedName>
        <fullName evidence="2">Uncharacterized protein</fullName>
    </submittedName>
</protein>
<dbReference type="InParanoid" id="A0A1Y2G3B6"/>
<comment type="caution">
    <text evidence="2">The sequence shown here is derived from an EMBL/GenBank/DDBJ whole genome shotgun (WGS) entry which is preliminary data.</text>
</comment>
<dbReference type="EMBL" id="MCGR01000004">
    <property type="protein sequence ID" value="ORY90247.1"/>
    <property type="molecule type" value="Genomic_DNA"/>
</dbReference>
<dbReference type="Proteomes" id="UP000193467">
    <property type="component" value="Unassembled WGS sequence"/>
</dbReference>
<name>A0A1Y2G3B6_9BASI</name>
<evidence type="ECO:0000256" key="1">
    <source>
        <dbReference type="SAM" id="MobiDB-lite"/>
    </source>
</evidence>
<evidence type="ECO:0000313" key="2">
    <source>
        <dbReference type="EMBL" id="ORY90247.1"/>
    </source>
</evidence>
<dbReference type="AlphaFoldDB" id="A0A1Y2G3B6"/>
<sequence length="262" mass="28522">MLVVIFGATVAIGLRGWGTAITWEHYGAVSKLALGARSGVEDEWYDTELMKREEVENQRRMREMSEAQRRVRSSTLPVLMGMGRERPMPKHQGRFKSHTISGQPSPNPHRPQLVLVPVFADGTSPSDASSAGPYFTASPTHSRSSSSSTSPSPSRIRTTPPRRDRSPSSSSASGCRPHLCTNTSPRAAYASLGTPTFTDEPDSFESSSAVAVGSLSPKKRRTRSEDQPATLSSREWIASPDELPSSTLGLGLVQEDGERLRR</sequence>
<feature type="region of interest" description="Disordered" evidence="1">
    <location>
        <begin position="81"/>
        <end position="248"/>
    </location>
</feature>
<keyword evidence="3" id="KW-1185">Reference proteome</keyword>
<organism evidence="2 3">
    <name type="scientific">Leucosporidium creatinivorum</name>
    <dbReference type="NCBI Taxonomy" id="106004"/>
    <lineage>
        <taxon>Eukaryota</taxon>
        <taxon>Fungi</taxon>
        <taxon>Dikarya</taxon>
        <taxon>Basidiomycota</taxon>
        <taxon>Pucciniomycotina</taxon>
        <taxon>Microbotryomycetes</taxon>
        <taxon>Leucosporidiales</taxon>
        <taxon>Leucosporidium</taxon>
    </lineage>
</organism>
<reference evidence="2 3" key="1">
    <citation type="submission" date="2016-07" db="EMBL/GenBank/DDBJ databases">
        <title>Pervasive Adenine N6-methylation of Active Genes in Fungi.</title>
        <authorList>
            <consortium name="DOE Joint Genome Institute"/>
            <person name="Mondo S.J."/>
            <person name="Dannebaum R.O."/>
            <person name="Kuo R.C."/>
            <person name="Labutti K."/>
            <person name="Haridas S."/>
            <person name="Kuo A."/>
            <person name="Salamov A."/>
            <person name="Ahrendt S.R."/>
            <person name="Lipzen A."/>
            <person name="Sullivan W."/>
            <person name="Andreopoulos W.B."/>
            <person name="Clum A."/>
            <person name="Lindquist E."/>
            <person name="Daum C."/>
            <person name="Ramamoorthy G.K."/>
            <person name="Gryganskyi A."/>
            <person name="Culley D."/>
            <person name="Magnuson J.K."/>
            <person name="James T.Y."/>
            <person name="O'Malley M.A."/>
            <person name="Stajich J.E."/>
            <person name="Spatafora J.W."/>
            <person name="Visel A."/>
            <person name="Grigoriev I.V."/>
        </authorList>
    </citation>
    <scope>NUCLEOTIDE SEQUENCE [LARGE SCALE GENOMIC DNA]</scope>
    <source>
        <strain evidence="2 3">62-1032</strain>
    </source>
</reference>
<proteinExistence type="predicted"/>